<keyword evidence="3" id="KW-0560">Oxidoreductase</keyword>
<evidence type="ECO:0000256" key="5">
    <source>
        <dbReference type="ARBA" id="ARBA00023014"/>
    </source>
</evidence>
<proteinExistence type="predicted"/>
<dbReference type="Pfam" id="PF12831">
    <property type="entry name" value="FAD_oxidored"/>
    <property type="match status" value="1"/>
</dbReference>
<evidence type="ECO:0000313" key="6">
    <source>
        <dbReference type="EMBL" id="SHF35118.1"/>
    </source>
</evidence>
<evidence type="ECO:0000313" key="7">
    <source>
        <dbReference type="Proteomes" id="UP000184406"/>
    </source>
</evidence>
<keyword evidence="2" id="KW-0479">Metal-binding</keyword>
<keyword evidence="7" id="KW-1185">Reference proteome</keyword>
<keyword evidence="4" id="KW-0408">Iron</keyword>
<keyword evidence="5" id="KW-0411">Iron-sulfur</keyword>
<dbReference type="AlphaFoldDB" id="A0A1M5AY05"/>
<dbReference type="GO" id="GO:0016491">
    <property type="term" value="F:oxidoreductase activity"/>
    <property type="evidence" value="ECO:0007669"/>
    <property type="project" value="UniProtKB-KW"/>
</dbReference>
<dbReference type="GO" id="GO:0046872">
    <property type="term" value="F:metal ion binding"/>
    <property type="evidence" value="ECO:0007669"/>
    <property type="project" value="UniProtKB-KW"/>
</dbReference>
<evidence type="ECO:0000256" key="4">
    <source>
        <dbReference type="ARBA" id="ARBA00023004"/>
    </source>
</evidence>
<organism evidence="6 7">
    <name type="scientific">Arenibacter palladensis</name>
    <dbReference type="NCBI Taxonomy" id="237373"/>
    <lineage>
        <taxon>Bacteria</taxon>
        <taxon>Pseudomonadati</taxon>
        <taxon>Bacteroidota</taxon>
        <taxon>Flavobacteriia</taxon>
        <taxon>Flavobacteriales</taxon>
        <taxon>Flavobacteriaceae</taxon>
        <taxon>Arenibacter</taxon>
    </lineage>
</organism>
<dbReference type="GO" id="GO:0051539">
    <property type="term" value="F:4 iron, 4 sulfur cluster binding"/>
    <property type="evidence" value="ECO:0007669"/>
    <property type="project" value="UniProtKB-KW"/>
</dbReference>
<dbReference type="InterPro" id="IPR036188">
    <property type="entry name" value="FAD/NAD-bd_sf"/>
</dbReference>
<dbReference type="Proteomes" id="UP000184406">
    <property type="component" value="Unassembled WGS sequence"/>
</dbReference>
<accession>A0A1M5AY05</accession>
<dbReference type="EMBL" id="FQUX01000003">
    <property type="protein sequence ID" value="SHF35118.1"/>
    <property type="molecule type" value="Genomic_DNA"/>
</dbReference>
<dbReference type="RefSeq" id="WP_218587923.1">
    <property type="nucleotide sequence ID" value="NZ_FQUX01000003.1"/>
</dbReference>
<evidence type="ECO:0000256" key="2">
    <source>
        <dbReference type="ARBA" id="ARBA00022723"/>
    </source>
</evidence>
<reference evidence="7" key="1">
    <citation type="submission" date="2016-11" db="EMBL/GenBank/DDBJ databases">
        <authorList>
            <person name="Varghese N."/>
            <person name="Submissions S."/>
        </authorList>
    </citation>
    <scope>NUCLEOTIDE SEQUENCE [LARGE SCALE GENOMIC DNA]</scope>
    <source>
        <strain evidence="7">DSM 17539</strain>
    </source>
</reference>
<protein>
    <submittedName>
        <fullName evidence="6">FAD dependent oxidoreductase</fullName>
    </submittedName>
</protein>
<dbReference type="PANTHER" id="PTHR43498:SF1">
    <property type="entry name" value="COB--COM HETERODISULFIDE REDUCTASE IRON-SULFUR SUBUNIT A"/>
    <property type="match status" value="1"/>
</dbReference>
<sequence>MSNIKRRSLLKTIGLASVGIMTPSLLKSETLKEPYKIIEKSVKTDVLIVGGGTAGTIAAIQAGRAGAKTILIESGSQLGGTTTTGGVSFPGIFHTWGKQIIGGIGWELVLESVELNGDKLPDFSKNPDRHWKHQVAVNPAIYALLAEEKCIEAGVDVRFYETPIKVEFKEGMWWVESVGKGVKNLITCSQIIDCTGNALIASMDGYDLLREEDTQPGSLVFSMEGYDIKSLDLTKIPKKYHGYLHQNKLESQIRTTGENTSVPYGYVYVNGADNTTAETHTLANQQGRRNLLKLIRNLKELPGCENIRITNMKTETAVRETYRIDGVYKITHEDYVSGKIFDDSLSYSFYPVDLHRDGKSIYQEFLKPEIVASIPLRALIPKSSSNFLVAGRCVSSDRLANSGLRVQASCMGMGQAAAATAVLAHKRGITPSNVPISDIKELLKVHGAIIPGAI</sequence>
<evidence type="ECO:0000256" key="1">
    <source>
        <dbReference type="ARBA" id="ARBA00022485"/>
    </source>
</evidence>
<name>A0A1M5AY05_9FLAO</name>
<evidence type="ECO:0000256" key="3">
    <source>
        <dbReference type="ARBA" id="ARBA00023002"/>
    </source>
</evidence>
<keyword evidence="1" id="KW-0004">4Fe-4S</keyword>
<dbReference type="InterPro" id="IPR039650">
    <property type="entry name" value="HdrA-like"/>
</dbReference>
<dbReference type="PANTHER" id="PTHR43498">
    <property type="entry name" value="FERREDOXIN:COB-COM HETERODISULFIDE REDUCTASE SUBUNIT A"/>
    <property type="match status" value="1"/>
</dbReference>
<gene>
    <name evidence="6" type="ORF">SAMN03080594_103438</name>
</gene>
<dbReference type="Gene3D" id="3.50.50.60">
    <property type="entry name" value="FAD/NAD(P)-binding domain"/>
    <property type="match status" value="1"/>
</dbReference>
<dbReference type="SUPFAM" id="SSF51905">
    <property type="entry name" value="FAD/NAD(P)-binding domain"/>
    <property type="match status" value="1"/>
</dbReference>